<feature type="compositionally biased region" description="Polar residues" evidence="1">
    <location>
        <begin position="1"/>
        <end position="23"/>
    </location>
</feature>
<evidence type="ECO:0000313" key="2">
    <source>
        <dbReference type="EMBL" id="KAA8899963.1"/>
    </source>
</evidence>
<dbReference type="AlphaFoldDB" id="A0A642UL26"/>
<feature type="region of interest" description="Disordered" evidence="1">
    <location>
        <begin position="1"/>
        <end position="81"/>
    </location>
</feature>
<protein>
    <submittedName>
        <fullName evidence="2">Uncharacterized protein</fullName>
    </submittedName>
</protein>
<gene>
    <name evidence="2" type="ORF">DIURU_004004</name>
</gene>
<organism evidence="2 3">
    <name type="scientific">Diutina rugosa</name>
    <name type="common">Yeast</name>
    <name type="synonym">Candida rugosa</name>
    <dbReference type="NCBI Taxonomy" id="5481"/>
    <lineage>
        <taxon>Eukaryota</taxon>
        <taxon>Fungi</taxon>
        <taxon>Dikarya</taxon>
        <taxon>Ascomycota</taxon>
        <taxon>Saccharomycotina</taxon>
        <taxon>Pichiomycetes</taxon>
        <taxon>Debaryomycetaceae</taxon>
        <taxon>Diutina</taxon>
    </lineage>
</organism>
<dbReference type="OrthoDB" id="7734462at2759"/>
<name>A0A642UL26_DIURU</name>
<keyword evidence="3" id="KW-1185">Reference proteome</keyword>
<dbReference type="EMBL" id="SWFT01000119">
    <property type="protein sequence ID" value="KAA8899963.1"/>
    <property type="molecule type" value="Genomic_DNA"/>
</dbReference>
<evidence type="ECO:0000313" key="3">
    <source>
        <dbReference type="Proteomes" id="UP000449547"/>
    </source>
</evidence>
<proteinExistence type="predicted"/>
<dbReference type="RefSeq" id="XP_034011174.1">
    <property type="nucleotide sequence ID" value="XM_034156830.1"/>
</dbReference>
<sequence>MSFTTTNSDKYTSKSPTMKQETPISPPPFTSQNPKLEPASEPVPPVQHSSTASKTDQKRPFKSGIGSIDAPLEAPKTTSGQCTGCGRYIRKNLARHMNTHRGGQRWPFVCKFRALGKCSKMAKFPTFFKCKLHMLNHHFRFDDRHSSRDVKHTDRLKLTGKCECGYHCVAEEWFNGHVLTFEKTCPFIPNPRFMSMPRVHLKK</sequence>
<dbReference type="VEuPathDB" id="FungiDB:DIURU_004004"/>
<comment type="caution">
    <text evidence="2">The sequence shown here is derived from an EMBL/GenBank/DDBJ whole genome shotgun (WGS) entry which is preliminary data.</text>
</comment>
<evidence type="ECO:0000256" key="1">
    <source>
        <dbReference type="SAM" id="MobiDB-lite"/>
    </source>
</evidence>
<dbReference type="OMA" id="NANSSMI"/>
<accession>A0A642UL26</accession>
<dbReference type="GeneID" id="54782655"/>
<reference evidence="2 3" key="1">
    <citation type="submission" date="2019-07" db="EMBL/GenBank/DDBJ databases">
        <title>Genome assembly of two rare yeast pathogens: Diutina rugosa and Trichomonascus ciferrii.</title>
        <authorList>
            <person name="Mixao V."/>
            <person name="Saus E."/>
            <person name="Hansen A."/>
            <person name="Lass-Flor C."/>
            <person name="Gabaldon T."/>
        </authorList>
    </citation>
    <scope>NUCLEOTIDE SEQUENCE [LARGE SCALE GENOMIC DNA]</scope>
    <source>
        <strain evidence="2 3">CBS 613</strain>
    </source>
</reference>
<dbReference type="Proteomes" id="UP000449547">
    <property type="component" value="Unassembled WGS sequence"/>
</dbReference>